<protein>
    <submittedName>
        <fullName evidence="1">Uncharacterized protein</fullName>
    </submittedName>
</protein>
<dbReference type="EMBL" id="BAABJI010000002">
    <property type="protein sequence ID" value="GAA4911326.1"/>
    <property type="molecule type" value="Genomic_DNA"/>
</dbReference>
<name>A0ABP9FQ02_9SPHI</name>
<organism evidence="1 2">
    <name type="scientific">Mucilaginibacter defluvii</name>
    <dbReference type="NCBI Taxonomy" id="1196019"/>
    <lineage>
        <taxon>Bacteria</taxon>
        <taxon>Pseudomonadati</taxon>
        <taxon>Bacteroidota</taxon>
        <taxon>Sphingobacteriia</taxon>
        <taxon>Sphingobacteriales</taxon>
        <taxon>Sphingobacteriaceae</taxon>
        <taxon>Mucilaginibacter</taxon>
    </lineage>
</organism>
<proteinExistence type="predicted"/>
<dbReference type="RefSeq" id="WP_345330136.1">
    <property type="nucleotide sequence ID" value="NZ_BAABJI010000002.1"/>
</dbReference>
<reference evidence="2" key="1">
    <citation type="journal article" date="2019" name="Int. J. Syst. Evol. Microbiol.">
        <title>The Global Catalogue of Microorganisms (GCM) 10K type strain sequencing project: providing services to taxonomists for standard genome sequencing and annotation.</title>
        <authorList>
            <consortium name="The Broad Institute Genomics Platform"/>
            <consortium name="The Broad Institute Genome Sequencing Center for Infectious Disease"/>
            <person name="Wu L."/>
            <person name="Ma J."/>
        </authorList>
    </citation>
    <scope>NUCLEOTIDE SEQUENCE [LARGE SCALE GENOMIC DNA]</scope>
    <source>
        <strain evidence="2">JCM 18283</strain>
    </source>
</reference>
<sequence>MKRVALAIAIAVVSTTSLTSCKKETKLRIEAPAKTLAGFKKDISVAD</sequence>
<accession>A0ABP9FQ02</accession>
<evidence type="ECO:0000313" key="2">
    <source>
        <dbReference type="Proteomes" id="UP001501436"/>
    </source>
</evidence>
<gene>
    <name evidence="1" type="ORF">GCM10023313_12790</name>
</gene>
<keyword evidence="2" id="KW-1185">Reference proteome</keyword>
<comment type="caution">
    <text evidence="1">The sequence shown here is derived from an EMBL/GenBank/DDBJ whole genome shotgun (WGS) entry which is preliminary data.</text>
</comment>
<evidence type="ECO:0000313" key="1">
    <source>
        <dbReference type="EMBL" id="GAA4911326.1"/>
    </source>
</evidence>
<dbReference type="PROSITE" id="PS51257">
    <property type="entry name" value="PROKAR_LIPOPROTEIN"/>
    <property type="match status" value="1"/>
</dbReference>
<dbReference type="Proteomes" id="UP001501436">
    <property type="component" value="Unassembled WGS sequence"/>
</dbReference>